<protein>
    <submittedName>
        <fullName evidence="1">Uncharacterized protein</fullName>
    </submittedName>
</protein>
<reference evidence="1" key="1">
    <citation type="submission" date="2023-04" db="EMBL/GenBank/DDBJ databases">
        <title>A chromosome-level genome assembly of the parasitoid wasp Eretmocerus hayati.</title>
        <authorList>
            <person name="Zhong Y."/>
            <person name="Liu S."/>
            <person name="Liu Y."/>
        </authorList>
    </citation>
    <scope>NUCLEOTIDE SEQUENCE</scope>
    <source>
        <strain evidence="1">ZJU_SS_LIU_2023</strain>
    </source>
</reference>
<evidence type="ECO:0000313" key="2">
    <source>
        <dbReference type="Proteomes" id="UP001239111"/>
    </source>
</evidence>
<proteinExistence type="predicted"/>
<accession>A0ACC2P450</accession>
<gene>
    <name evidence="1" type="ORF">QAD02_013680</name>
</gene>
<sequence>MQVKTSGKRKEQERSPESKVDTIVKKKYIVKSNAGREFAREKDIYKDQKQTEEEQQKDIEDMEELTKLISSMHEDMKNMEGKMMGRMDTLIKELKTENERRAEEMDKRITNLEIKEREREETPKKK</sequence>
<organism evidence="1 2">
    <name type="scientific">Eretmocerus hayati</name>
    <dbReference type="NCBI Taxonomy" id="131215"/>
    <lineage>
        <taxon>Eukaryota</taxon>
        <taxon>Metazoa</taxon>
        <taxon>Ecdysozoa</taxon>
        <taxon>Arthropoda</taxon>
        <taxon>Hexapoda</taxon>
        <taxon>Insecta</taxon>
        <taxon>Pterygota</taxon>
        <taxon>Neoptera</taxon>
        <taxon>Endopterygota</taxon>
        <taxon>Hymenoptera</taxon>
        <taxon>Apocrita</taxon>
        <taxon>Proctotrupomorpha</taxon>
        <taxon>Chalcidoidea</taxon>
        <taxon>Aphelinidae</taxon>
        <taxon>Aphelininae</taxon>
        <taxon>Eretmocerus</taxon>
    </lineage>
</organism>
<keyword evidence="2" id="KW-1185">Reference proteome</keyword>
<dbReference type="Proteomes" id="UP001239111">
    <property type="component" value="Chromosome 2"/>
</dbReference>
<evidence type="ECO:0000313" key="1">
    <source>
        <dbReference type="EMBL" id="KAJ8677893.1"/>
    </source>
</evidence>
<comment type="caution">
    <text evidence="1">The sequence shown here is derived from an EMBL/GenBank/DDBJ whole genome shotgun (WGS) entry which is preliminary data.</text>
</comment>
<dbReference type="EMBL" id="CM056742">
    <property type="protein sequence ID" value="KAJ8677893.1"/>
    <property type="molecule type" value="Genomic_DNA"/>
</dbReference>
<name>A0ACC2P450_9HYME</name>